<organism evidence="2 3">
    <name type="scientific">Candidatus Aramenus sulfurataquae</name>
    <dbReference type="NCBI Taxonomy" id="1326980"/>
    <lineage>
        <taxon>Archaea</taxon>
        <taxon>Thermoproteota</taxon>
        <taxon>Thermoprotei</taxon>
        <taxon>Sulfolobales</taxon>
        <taxon>Sulfolobaceae</taxon>
        <taxon>Candidatus Aramenus</taxon>
    </lineage>
</organism>
<accession>W7KV60</accession>
<sequence length="346" mass="38364">MGTTTILMRLITKLILIYFGIELAIFLGVSAIPVNNPGMAQSFSSTVSSTDSLPYVLLFLTIFSHNLSIALVDFLPIIGIAILLFSIGSTAYVLTSYTTTVYHVPGIVAAIGLMTLPHSWLELPSYAVAAGAGTYAIWKRDWVRSLLMVPFAALELLLAAMVEAAEISFSQLAYFMWIPGAIAIVGLYFLYEYLQKKADNYQKVGVGNVNAYSSQGYQYPTQYPTYYYPASQPQYANPQFSLQQEVISMLYKAQVMENQGRIPEAMQAYWDVAILLVKEASIKSGFMPITLQDYFNAVNLLGQKFYPELPTLFQGAYNSKSNGNFEEFKGYVLPLISKLKSILGIS</sequence>
<keyword evidence="1" id="KW-0812">Transmembrane</keyword>
<keyword evidence="3" id="KW-1185">Reference proteome</keyword>
<feature type="transmembrane region" description="Helical" evidence="1">
    <location>
        <begin position="174"/>
        <end position="194"/>
    </location>
</feature>
<name>W7KV60_9CREN</name>
<protein>
    <recommendedName>
        <fullName evidence="4">Stage II sporulation protein M</fullName>
    </recommendedName>
</protein>
<evidence type="ECO:0000256" key="1">
    <source>
        <dbReference type="SAM" id="Phobius"/>
    </source>
</evidence>
<feature type="transmembrane region" description="Helical" evidence="1">
    <location>
        <begin position="77"/>
        <end position="95"/>
    </location>
</feature>
<feature type="transmembrane region" description="Helical" evidence="1">
    <location>
        <begin position="52"/>
        <end position="72"/>
    </location>
</feature>
<feature type="transmembrane region" description="Helical" evidence="1">
    <location>
        <begin position="12"/>
        <end position="32"/>
    </location>
</feature>
<dbReference type="Proteomes" id="UP000054284">
    <property type="component" value="Unassembled WGS sequence"/>
</dbReference>
<dbReference type="AlphaFoldDB" id="W7KV60"/>
<dbReference type="EMBL" id="ASRH01000018">
    <property type="protein sequence ID" value="EWG06512.1"/>
    <property type="molecule type" value="Genomic_DNA"/>
</dbReference>
<evidence type="ECO:0008006" key="4">
    <source>
        <dbReference type="Google" id="ProtNLM"/>
    </source>
</evidence>
<gene>
    <name evidence="2" type="ORF">ASUL_09209</name>
</gene>
<proteinExistence type="predicted"/>
<keyword evidence="1" id="KW-1133">Transmembrane helix</keyword>
<evidence type="ECO:0000313" key="2">
    <source>
        <dbReference type="EMBL" id="EWG06512.1"/>
    </source>
</evidence>
<evidence type="ECO:0000313" key="3">
    <source>
        <dbReference type="Proteomes" id="UP000054284"/>
    </source>
</evidence>
<feature type="transmembrane region" description="Helical" evidence="1">
    <location>
        <begin position="142"/>
        <end position="162"/>
    </location>
</feature>
<keyword evidence="1" id="KW-0472">Membrane</keyword>
<comment type="caution">
    <text evidence="2">The sequence shown here is derived from an EMBL/GenBank/DDBJ whole genome shotgun (WGS) entry which is preliminary data.</text>
</comment>
<dbReference type="PATRIC" id="fig|1326980.6.peg.1835"/>
<reference evidence="2 3" key="1">
    <citation type="journal article" date="2014" name="Genome Announc.">
        <title>Draft Genome Sequence of the Sulfolobales Archaeon AZ1, Obtained through Metagenomic Analysis of a Mexican Hot Spring.</title>
        <authorList>
            <person name="Servin-Garciduenas L.E."/>
            <person name="Martinez-Romero E."/>
        </authorList>
    </citation>
    <scope>NUCLEOTIDE SEQUENCE [LARGE SCALE GENOMIC DNA]</scope>
    <source>
        <strain evidence="2">AZ1-illumnia</strain>
    </source>
</reference>